<evidence type="ECO:0000256" key="3">
    <source>
        <dbReference type="RuleBase" id="RU000363"/>
    </source>
</evidence>
<dbReference type="Pfam" id="PF00106">
    <property type="entry name" value="adh_short"/>
    <property type="match status" value="1"/>
</dbReference>
<dbReference type="RefSeq" id="WP_166779309.1">
    <property type="nucleotide sequence ID" value="NZ_JAAOYO010000001.1"/>
</dbReference>
<evidence type="ECO:0000313" key="5">
    <source>
        <dbReference type="EMBL" id="NII40237.1"/>
    </source>
</evidence>
<dbReference type="SUPFAM" id="SSF51735">
    <property type="entry name" value="NAD(P)-binding Rossmann-fold domains"/>
    <property type="match status" value="1"/>
</dbReference>
<evidence type="ECO:0000313" key="6">
    <source>
        <dbReference type="Proteomes" id="UP001318300"/>
    </source>
</evidence>
<dbReference type="CDD" id="cd05233">
    <property type="entry name" value="SDR_c"/>
    <property type="match status" value="1"/>
</dbReference>
<dbReference type="PRINTS" id="PR00080">
    <property type="entry name" value="SDRFAMILY"/>
</dbReference>
<comment type="similarity">
    <text evidence="1 3">Belongs to the short-chain dehydrogenases/reductases (SDR) family.</text>
</comment>
<gene>
    <name evidence="5" type="ORF">E9228_000856</name>
</gene>
<dbReference type="PRINTS" id="PR00081">
    <property type="entry name" value="GDHRDH"/>
</dbReference>
<feature type="region of interest" description="Disordered" evidence="4">
    <location>
        <begin position="1"/>
        <end position="21"/>
    </location>
</feature>
<name>A0ABX0T433_9MICO</name>
<keyword evidence="6" id="KW-1185">Reference proteome</keyword>
<dbReference type="Proteomes" id="UP001318300">
    <property type="component" value="Unassembled WGS sequence"/>
</dbReference>
<keyword evidence="2" id="KW-0560">Oxidoreductase</keyword>
<dbReference type="PANTHER" id="PTHR43639:SF1">
    <property type="entry name" value="SHORT-CHAIN DEHYDROGENASE_REDUCTASE FAMILY PROTEIN"/>
    <property type="match status" value="1"/>
</dbReference>
<evidence type="ECO:0000256" key="1">
    <source>
        <dbReference type="ARBA" id="ARBA00006484"/>
    </source>
</evidence>
<accession>A0ABX0T433</accession>
<protein>
    <submittedName>
        <fullName evidence="5">NAD(P)-dependent dehydrogenase (Short-subunit alcohol dehydrogenase family)</fullName>
    </submittedName>
</protein>
<organism evidence="5 6">
    <name type="scientific">Curtobacterium salicis</name>
    <dbReference type="NCBI Taxonomy" id="1779862"/>
    <lineage>
        <taxon>Bacteria</taxon>
        <taxon>Bacillati</taxon>
        <taxon>Actinomycetota</taxon>
        <taxon>Actinomycetes</taxon>
        <taxon>Micrococcales</taxon>
        <taxon>Microbacteriaceae</taxon>
        <taxon>Curtobacterium</taxon>
    </lineage>
</organism>
<dbReference type="InterPro" id="IPR020904">
    <property type="entry name" value="Sc_DH/Rdtase_CS"/>
</dbReference>
<feature type="compositionally biased region" description="Low complexity" evidence="4">
    <location>
        <begin position="1"/>
        <end position="15"/>
    </location>
</feature>
<dbReference type="PANTHER" id="PTHR43639">
    <property type="entry name" value="OXIDOREDUCTASE, SHORT-CHAIN DEHYDROGENASE/REDUCTASE FAMILY (AFU_ORTHOLOGUE AFUA_5G02870)"/>
    <property type="match status" value="1"/>
</dbReference>
<evidence type="ECO:0000256" key="4">
    <source>
        <dbReference type="SAM" id="MobiDB-lite"/>
    </source>
</evidence>
<dbReference type="Gene3D" id="3.40.50.720">
    <property type="entry name" value="NAD(P)-binding Rossmann-like Domain"/>
    <property type="match status" value="1"/>
</dbReference>
<dbReference type="InterPro" id="IPR002347">
    <property type="entry name" value="SDR_fam"/>
</dbReference>
<sequence>MTTNDTTTPTPTAQTHSAQSLAGRTALVTGASSGIGEAIAHELAAAGAAVVVTGRDAARTDRVVADIRAAGGTAHPLVADLAGTPDQVRALAEQATSLLGGRVDVLVNNAGVYPVGPTATLSDDDAEALWTTNVRAPHVLVGALAPAMAERGTGAIVNVGSWMARVGVPFAALYPATKAAVEQLTRAWAAEFGQAGVRVNTVSPGATATPGNADSADVLAAMTAGTPAGSPVRPVDIARAVRWLVSNEAAFVHGATLDVDGGIAATRLA</sequence>
<dbReference type="PROSITE" id="PS00061">
    <property type="entry name" value="ADH_SHORT"/>
    <property type="match status" value="1"/>
</dbReference>
<comment type="caution">
    <text evidence="5">The sequence shown here is derived from an EMBL/GenBank/DDBJ whole genome shotgun (WGS) entry which is preliminary data.</text>
</comment>
<evidence type="ECO:0000256" key="2">
    <source>
        <dbReference type="ARBA" id="ARBA00023002"/>
    </source>
</evidence>
<dbReference type="EMBL" id="JAAOYO010000001">
    <property type="protein sequence ID" value="NII40237.1"/>
    <property type="molecule type" value="Genomic_DNA"/>
</dbReference>
<dbReference type="InterPro" id="IPR036291">
    <property type="entry name" value="NAD(P)-bd_dom_sf"/>
</dbReference>
<reference evidence="5 6" key="1">
    <citation type="submission" date="2020-03" db="EMBL/GenBank/DDBJ databases">
        <title>Above-ground endophytic microbial communities from plants in different locations in the United States.</title>
        <authorList>
            <person name="Frank C."/>
        </authorList>
    </citation>
    <scope>NUCLEOTIDE SEQUENCE [LARGE SCALE GENOMIC DNA]</scope>
    <source>
        <strain evidence="5 6">WW7</strain>
    </source>
</reference>
<proteinExistence type="inferred from homology"/>